<evidence type="ECO:0000313" key="6">
    <source>
        <dbReference type="EMBL" id="TCT11155.1"/>
    </source>
</evidence>
<protein>
    <submittedName>
        <fullName evidence="6">DNA-binding transcriptional LysR family regulator</fullName>
    </submittedName>
</protein>
<dbReference type="PANTHER" id="PTHR30579">
    <property type="entry name" value="TRANSCRIPTIONAL REGULATOR"/>
    <property type="match status" value="1"/>
</dbReference>
<evidence type="ECO:0000256" key="1">
    <source>
        <dbReference type="ARBA" id="ARBA00009437"/>
    </source>
</evidence>
<keyword evidence="7" id="KW-1185">Reference proteome</keyword>
<dbReference type="InterPro" id="IPR036390">
    <property type="entry name" value="WH_DNA-bd_sf"/>
</dbReference>
<dbReference type="Gene3D" id="3.40.190.10">
    <property type="entry name" value="Periplasmic binding protein-like II"/>
    <property type="match status" value="2"/>
</dbReference>
<dbReference type="InterPro" id="IPR050176">
    <property type="entry name" value="LTTR"/>
</dbReference>
<proteinExistence type="inferred from homology"/>
<evidence type="ECO:0000256" key="4">
    <source>
        <dbReference type="ARBA" id="ARBA00023163"/>
    </source>
</evidence>
<gene>
    <name evidence="6" type="ORF">EDC26_101383</name>
</gene>
<keyword evidence="3 6" id="KW-0238">DNA-binding</keyword>
<dbReference type="PROSITE" id="PS50931">
    <property type="entry name" value="HTH_LYSR"/>
    <property type="match status" value="1"/>
</dbReference>
<dbReference type="AlphaFoldDB" id="A0A4R3MHL3"/>
<dbReference type="Pfam" id="PF00126">
    <property type="entry name" value="HTH_1"/>
    <property type="match status" value="1"/>
</dbReference>
<organism evidence="6 7">
    <name type="scientific">Paralcaligenes ureilyticus</name>
    <dbReference type="NCBI Taxonomy" id="627131"/>
    <lineage>
        <taxon>Bacteria</taxon>
        <taxon>Pseudomonadati</taxon>
        <taxon>Pseudomonadota</taxon>
        <taxon>Betaproteobacteria</taxon>
        <taxon>Burkholderiales</taxon>
        <taxon>Alcaligenaceae</taxon>
        <taxon>Paralcaligenes</taxon>
    </lineage>
</organism>
<dbReference type="InterPro" id="IPR000847">
    <property type="entry name" value="LysR_HTH_N"/>
</dbReference>
<dbReference type="SUPFAM" id="SSF53850">
    <property type="entry name" value="Periplasmic binding protein-like II"/>
    <property type="match status" value="1"/>
</dbReference>
<dbReference type="PANTHER" id="PTHR30579:SF7">
    <property type="entry name" value="HTH-TYPE TRANSCRIPTIONAL REGULATOR LRHA-RELATED"/>
    <property type="match status" value="1"/>
</dbReference>
<keyword evidence="4" id="KW-0804">Transcription</keyword>
<sequence length="289" mass="32430">MRNLDMDLLRTLVTIEKANTFSGAANELFKTQSAITQQMQRLESLLGFPLFEKKGRRRVLTVQGSKLAAYGRRLLAINDEAIRTIGQQPMEGDIRLGAPLDVADTILPPVLTHIARYAPKVRLEIRVDRSPYLMEALESGDIDLTISTRHKKELNGIVLRTSPTAWICAADYVHNKRVPLPLILADEPSIFRKIALTALEQTKLEWRINYLAPTLVGIKAAIRAGLGITARSVELLGTDMRVLGEAEGLPPLPSVTYYLWTRQDTVSPLTLYIYEMLKSKFEYKEGELS</sequence>
<keyword evidence="2" id="KW-0805">Transcription regulation</keyword>
<dbReference type="RefSeq" id="WP_132579549.1">
    <property type="nucleotide sequence ID" value="NZ_SMAJ01000001.1"/>
</dbReference>
<dbReference type="InterPro" id="IPR005119">
    <property type="entry name" value="LysR_subst-bd"/>
</dbReference>
<name>A0A4R3MHL3_9BURK</name>
<evidence type="ECO:0000256" key="2">
    <source>
        <dbReference type="ARBA" id="ARBA00023015"/>
    </source>
</evidence>
<dbReference type="Proteomes" id="UP000295525">
    <property type="component" value="Unassembled WGS sequence"/>
</dbReference>
<dbReference type="PRINTS" id="PR00039">
    <property type="entry name" value="HTHLYSR"/>
</dbReference>
<comment type="caution">
    <text evidence="6">The sequence shown here is derived from an EMBL/GenBank/DDBJ whole genome shotgun (WGS) entry which is preliminary data.</text>
</comment>
<dbReference type="SUPFAM" id="SSF46785">
    <property type="entry name" value="Winged helix' DNA-binding domain"/>
    <property type="match status" value="1"/>
</dbReference>
<comment type="similarity">
    <text evidence="1">Belongs to the LysR transcriptional regulatory family.</text>
</comment>
<evidence type="ECO:0000313" key="7">
    <source>
        <dbReference type="Proteomes" id="UP000295525"/>
    </source>
</evidence>
<dbReference type="OrthoDB" id="9789529at2"/>
<dbReference type="GO" id="GO:0003700">
    <property type="term" value="F:DNA-binding transcription factor activity"/>
    <property type="evidence" value="ECO:0007669"/>
    <property type="project" value="InterPro"/>
</dbReference>
<dbReference type="InterPro" id="IPR036388">
    <property type="entry name" value="WH-like_DNA-bd_sf"/>
</dbReference>
<feature type="domain" description="HTH lysR-type" evidence="5">
    <location>
        <begin position="4"/>
        <end position="61"/>
    </location>
</feature>
<dbReference type="Gene3D" id="1.10.10.10">
    <property type="entry name" value="Winged helix-like DNA-binding domain superfamily/Winged helix DNA-binding domain"/>
    <property type="match status" value="1"/>
</dbReference>
<reference evidence="6 7" key="1">
    <citation type="submission" date="2019-03" db="EMBL/GenBank/DDBJ databases">
        <title>Genomic Encyclopedia of Type Strains, Phase IV (KMG-IV): sequencing the most valuable type-strain genomes for metagenomic binning, comparative biology and taxonomic classification.</title>
        <authorList>
            <person name="Goeker M."/>
        </authorList>
    </citation>
    <scope>NUCLEOTIDE SEQUENCE [LARGE SCALE GENOMIC DNA]</scope>
    <source>
        <strain evidence="6 7">DSM 24591</strain>
    </source>
</reference>
<dbReference type="Pfam" id="PF03466">
    <property type="entry name" value="LysR_substrate"/>
    <property type="match status" value="1"/>
</dbReference>
<dbReference type="EMBL" id="SMAJ01000001">
    <property type="protein sequence ID" value="TCT11155.1"/>
    <property type="molecule type" value="Genomic_DNA"/>
</dbReference>
<accession>A0A4R3MHL3</accession>
<dbReference type="GO" id="GO:0003677">
    <property type="term" value="F:DNA binding"/>
    <property type="evidence" value="ECO:0007669"/>
    <property type="project" value="UniProtKB-KW"/>
</dbReference>
<evidence type="ECO:0000256" key="3">
    <source>
        <dbReference type="ARBA" id="ARBA00023125"/>
    </source>
</evidence>
<evidence type="ECO:0000259" key="5">
    <source>
        <dbReference type="PROSITE" id="PS50931"/>
    </source>
</evidence>